<feature type="region of interest" description="Disordered" evidence="1">
    <location>
        <begin position="279"/>
        <end position="298"/>
    </location>
</feature>
<sequence length="402" mass="45265">MEIVTDLICISTGFLFGSISTYIWLVGFNVVEHEAEDIPIKSKLDTLTITSRRMRHMEQRCRKQRRKRQRSRISTKKEEQERLFEAFKEHTSSIKNLDATLTVLNETLKKAEAVEHMCSHSPRTVEKCETDEIFCDIMKGETDRVVSSIKNPGLRVLFPSHTNPLQPEFGGGLKDKSSAMHIYDSDFKAPKCDYNPWTLKTSGNKVIYLGDSVHKQNLTIEKLRGENPPSIHNELRGMFQDCSKGDSSLDIEGAEDVNDLFTKPGGGYASMGDLNKMKKEKEVPSVRPKKESRVTFEEAPAQRPVLSRGDELDIINTFGFLKGQEYYTAVQMAQEQGYSLHPVYVNDLPKTPASEYSKSVLGVKIKDPKFGPPPHSLGLFSEEAVIVTVTDVGGQDVRDRGM</sequence>
<protein>
    <submittedName>
        <fullName evidence="2">Uncharacterized protein</fullName>
    </submittedName>
</protein>
<name>A0A481YSN8_9VIRU</name>
<dbReference type="EMBL" id="MK500329">
    <property type="protein sequence ID" value="QBK86079.1"/>
    <property type="molecule type" value="Genomic_DNA"/>
</dbReference>
<evidence type="ECO:0000256" key="1">
    <source>
        <dbReference type="SAM" id="MobiDB-lite"/>
    </source>
</evidence>
<feature type="compositionally biased region" description="Basic residues" evidence="1">
    <location>
        <begin position="62"/>
        <end position="74"/>
    </location>
</feature>
<reference evidence="2" key="1">
    <citation type="journal article" date="2019" name="MBio">
        <title>Virus Genomes from Deep Sea Sediments Expand the Ocean Megavirome and Support Independent Origins of Viral Gigantism.</title>
        <authorList>
            <person name="Backstrom D."/>
            <person name="Yutin N."/>
            <person name="Jorgensen S.L."/>
            <person name="Dharamshi J."/>
            <person name="Homa F."/>
            <person name="Zaremba-Niedwiedzka K."/>
            <person name="Spang A."/>
            <person name="Wolf Y.I."/>
            <person name="Koonin E.V."/>
            <person name="Ettema T.J."/>
        </authorList>
    </citation>
    <scope>NUCLEOTIDE SEQUENCE</scope>
</reference>
<evidence type="ECO:0000313" key="2">
    <source>
        <dbReference type="EMBL" id="QBK86079.1"/>
    </source>
</evidence>
<feature type="compositionally biased region" description="Basic and acidic residues" evidence="1">
    <location>
        <begin position="279"/>
        <end position="296"/>
    </location>
</feature>
<feature type="region of interest" description="Disordered" evidence="1">
    <location>
        <begin position="55"/>
        <end position="77"/>
    </location>
</feature>
<proteinExistence type="predicted"/>
<organism evidence="2">
    <name type="scientific">Marseillevirus LCMAC101</name>
    <dbReference type="NCBI Taxonomy" id="2506602"/>
    <lineage>
        <taxon>Viruses</taxon>
        <taxon>Varidnaviria</taxon>
        <taxon>Bamfordvirae</taxon>
        <taxon>Nucleocytoviricota</taxon>
        <taxon>Megaviricetes</taxon>
        <taxon>Pimascovirales</taxon>
        <taxon>Pimascovirales incertae sedis</taxon>
        <taxon>Marseilleviridae</taxon>
    </lineage>
</organism>
<accession>A0A481YSN8</accession>
<gene>
    <name evidence="2" type="ORF">LCMAC101_06740</name>
</gene>